<dbReference type="Pfam" id="PF00009">
    <property type="entry name" value="GTP_EFTU"/>
    <property type="match status" value="1"/>
</dbReference>
<comment type="catalytic activity">
    <reaction evidence="7">
        <text>GTP + H2O = GDP + phosphate + H(+)</text>
        <dbReference type="Rhea" id="RHEA:19669"/>
        <dbReference type="ChEBI" id="CHEBI:15377"/>
        <dbReference type="ChEBI" id="CHEBI:15378"/>
        <dbReference type="ChEBI" id="CHEBI:37565"/>
        <dbReference type="ChEBI" id="CHEBI:43474"/>
        <dbReference type="ChEBI" id="CHEBI:58189"/>
    </reaction>
</comment>
<feature type="domain" description="Tr-type G" evidence="11">
    <location>
        <begin position="17"/>
        <end position="295"/>
    </location>
</feature>
<dbReference type="GO" id="GO:0043022">
    <property type="term" value="F:ribosome binding"/>
    <property type="evidence" value="ECO:0007669"/>
    <property type="project" value="TreeGrafter"/>
</dbReference>
<dbReference type="GO" id="GO:0005525">
    <property type="term" value="F:GTP binding"/>
    <property type="evidence" value="ECO:0007669"/>
    <property type="project" value="UniProtKB-KW"/>
</dbReference>
<dbReference type="AlphaFoldDB" id="U4L954"/>
<name>U4L954_PYROM</name>
<sequence length="1059" mass="118677">MPPITPSQIVALQRNSDHIRNICILAHVDHGKTSLSDCLLSTNGIISAKLAGRVRYLDSRPDEQLRGITMESSAISLYFRMMRRPITPEAEPELHEYLVNLIDSPGHIDFSSEVSTASRLCDGAVVLVDAVEGVCSQTVTVLRQAWVENIKPILVINKIDRLITELQLTPQEAFERMGRTVEQVNAVMGSFFAGERMEEDLKWRETLEKRVAEKAAAKKGDMTDATEDAADEQFEEKDDEEIYFAPEKHNVIFASAIDGWAFTIRQFADIYEKKLGVKKEQLEKFLWGKYYLDPKTKRVLSEKHLKGRKLRPMFVTLVLESIWAIYNSTVLNHDQEKIEKIVKSLNLKILPRDLKSKDLRSLLQTIFMQWLPLSKAVLISVVEQLPPPTTAQKDRMPHIIDSVPGKESVNEDIKTAITEFSTKEESPVVAYVSKMISIPAKELKKVRRVQLTAEEMRELRRKKTIEDARRLQAKEAGIVTAEPEESEDEENGKKEQEEEDDSEKLIGFARVYSGTIKTGQELYVLGPKYNPVYPDQHIQKVTVKDLYYMMGRDLEALNEVPAGNVFAIAGLEGKILKNGTLVSVPTGGLNLAGIRLGSAPIVRVALEPRNPSQMQQLVEGCKLLEQADPCAEYIVQDNGEHVILTAGELHLERCLKDLRERYAKIEIQSSPPIVPFRESIVSAAEMSPPKDPNLPRGTVIAVTPSGRVSVRIRTRPLPAKVTQFLVQNMASIKNLYSSKRAEEAAAAEVSEVAEDERGTQASLKLLSMDEIKAGLTKAFSKCPAKERDVWQGVVEKIIAFGPRRVGPNLLIDATEAGLFRKLLVGAAEEEKEKEKEEKEDVNEALSSRDFEDKISHAFQLSTASGPLCNEPVQGIACFVETTTIEATAEEDLNLARTKSFEVITAVQNAIRAGFLDWSPRLLLAMYSCDIQASTEVLGRVHDTISQRGGRTISEDQEEGTPFWTIRSLIPVAESFGFATEILKNSRGAATPQLIFYGFEILDVDPYWTPFTEEELEDLGDTADRENVAKRYMDSVRTRKGLYVQKRLVVGANKQKTLKR</sequence>
<dbReference type="SMART" id="SM00838">
    <property type="entry name" value="EFG_C"/>
    <property type="match status" value="1"/>
</dbReference>
<dbReference type="Pfam" id="PF00679">
    <property type="entry name" value="EFG_C"/>
    <property type="match status" value="1"/>
</dbReference>
<gene>
    <name evidence="12" type="ORF">PCON_01833</name>
</gene>
<dbReference type="PROSITE" id="PS51722">
    <property type="entry name" value="G_TR_2"/>
    <property type="match status" value="1"/>
</dbReference>
<dbReference type="SUPFAM" id="SSF52540">
    <property type="entry name" value="P-loop containing nucleoside triphosphate hydrolases"/>
    <property type="match status" value="1"/>
</dbReference>
<dbReference type="InterPro" id="IPR000640">
    <property type="entry name" value="EFG_V-like"/>
</dbReference>
<proteinExistence type="predicted"/>
<evidence type="ECO:0000256" key="8">
    <source>
        <dbReference type="ARBA" id="ARBA00068031"/>
    </source>
</evidence>
<keyword evidence="13" id="KW-1185">Reference proteome</keyword>
<organism evidence="12 13">
    <name type="scientific">Pyronema omphalodes (strain CBS 100304)</name>
    <name type="common">Pyronema confluens</name>
    <dbReference type="NCBI Taxonomy" id="1076935"/>
    <lineage>
        <taxon>Eukaryota</taxon>
        <taxon>Fungi</taxon>
        <taxon>Dikarya</taxon>
        <taxon>Ascomycota</taxon>
        <taxon>Pezizomycotina</taxon>
        <taxon>Pezizomycetes</taxon>
        <taxon>Pezizales</taxon>
        <taxon>Pyronemataceae</taxon>
        <taxon>Pyronema</taxon>
    </lineage>
</organism>
<dbReference type="PANTHER" id="PTHR42908">
    <property type="entry name" value="TRANSLATION ELONGATION FACTOR-RELATED"/>
    <property type="match status" value="1"/>
</dbReference>
<dbReference type="InterPro" id="IPR027417">
    <property type="entry name" value="P-loop_NTPase"/>
</dbReference>
<dbReference type="NCBIfam" id="TIGR00231">
    <property type="entry name" value="small_GTP"/>
    <property type="match status" value="1"/>
</dbReference>
<dbReference type="CDD" id="cd01681">
    <property type="entry name" value="aeEF2_snRNP_like_IV"/>
    <property type="match status" value="1"/>
</dbReference>
<dbReference type="SUPFAM" id="SSF50447">
    <property type="entry name" value="Translation proteins"/>
    <property type="match status" value="1"/>
</dbReference>
<dbReference type="EMBL" id="HF936188">
    <property type="protein sequence ID" value="CCX15505.1"/>
    <property type="molecule type" value="Genomic_DNA"/>
</dbReference>
<dbReference type="SUPFAM" id="SSF54211">
    <property type="entry name" value="Ribosomal protein S5 domain 2-like"/>
    <property type="match status" value="1"/>
</dbReference>
<dbReference type="InterPro" id="IPR056752">
    <property type="entry name" value="EFL1"/>
</dbReference>
<dbReference type="Gene3D" id="3.90.1430.10">
    <property type="entry name" value="Yeast translation eEF2 (G' domain)"/>
    <property type="match status" value="1"/>
</dbReference>
<evidence type="ECO:0000313" key="12">
    <source>
        <dbReference type="EMBL" id="CCX15505.1"/>
    </source>
</evidence>
<evidence type="ECO:0000313" key="13">
    <source>
        <dbReference type="Proteomes" id="UP000018144"/>
    </source>
</evidence>
<evidence type="ECO:0000259" key="11">
    <source>
        <dbReference type="PROSITE" id="PS51722"/>
    </source>
</evidence>
<evidence type="ECO:0000256" key="4">
    <source>
        <dbReference type="ARBA" id="ARBA00022741"/>
    </source>
</evidence>
<dbReference type="InterPro" id="IPR035647">
    <property type="entry name" value="EFG_III/V"/>
</dbReference>
<evidence type="ECO:0000256" key="2">
    <source>
        <dbReference type="ARBA" id="ARBA00022490"/>
    </source>
</evidence>
<dbReference type="GO" id="GO:0042256">
    <property type="term" value="P:cytosolic ribosome assembly"/>
    <property type="evidence" value="ECO:0007669"/>
    <property type="project" value="UniProtKB-ARBA"/>
</dbReference>
<dbReference type="FunFam" id="3.40.50.300:FF:000746">
    <property type="entry name" value="Ribosome assembly protein 1"/>
    <property type="match status" value="1"/>
</dbReference>
<dbReference type="InterPro" id="IPR014721">
    <property type="entry name" value="Ribsml_uS5_D2-typ_fold_subgr"/>
</dbReference>
<dbReference type="InterPro" id="IPR009000">
    <property type="entry name" value="Transl_B-barrel_sf"/>
</dbReference>
<dbReference type="eggNOG" id="KOG0467">
    <property type="taxonomic scope" value="Eukaryota"/>
</dbReference>
<dbReference type="Proteomes" id="UP000018144">
    <property type="component" value="Unassembled WGS sequence"/>
</dbReference>
<dbReference type="InterPro" id="IPR004161">
    <property type="entry name" value="EFTu-like_2"/>
</dbReference>
<dbReference type="CDD" id="cd16261">
    <property type="entry name" value="EF2_snRNP_III"/>
    <property type="match status" value="1"/>
</dbReference>
<dbReference type="Gene3D" id="3.30.70.240">
    <property type="match status" value="1"/>
</dbReference>
<evidence type="ECO:0000256" key="1">
    <source>
        <dbReference type="ARBA" id="ARBA00004496"/>
    </source>
</evidence>
<dbReference type="STRING" id="1076935.U4L954"/>
<keyword evidence="4" id="KW-0547">Nucleotide-binding</keyword>
<dbReference type="InterPro" id="IPR005225">
    <property type="entry name" value="Small_GTP-bd"/>
</dbReference>
<comment type="subcellular location">
    <subcellularLocation>
        <location evidence="1">Cytoplasm</location>
    </subcellularLocation>
</comment>
<keyword evidence="2" id="KW-0963">Cytoplasm</keyword>
<dbReference type="Pfam" id="PF25118">
    <property type="entry name" value="EFL1"/>
    <property type="match status" value="1"/>
</dbReference>
<dbReference type="OMA" id="FARCDIQ"/>
<evidence type="ECO:0000256" key="5">
    <source>
        <dbReference type="ARBA" id="ARBA00022801"/>
    </source>
</evidence>
<dbReference type="CDD" id="cd01885">
    <property type="entry name" value="EF2"/>
    <property type="match status" value="1"/>
</dbReference>
<dbReference type="InterPro" id="IPR020568">
    <property type="entry name" value="Ribosomal_Su5_D2-typ_SF"/>
</dbReference>
<dbReference type="SUPFAM" id="SSF54980">
    <property type="entry name" value="EF-G C-terminal domain-like"/>
    <property type="match status" value="2"/>
</dbReference>
<evidence type="ECO:0000256" key="3">
    <source>
        <dbReference type="ARBA" id="ARBA00022517"/>
    </source>
</evidence>
<dbReference type="FunFam" id="3.30.70.240:FF:000006">
    <property type="entry name" value="Elongation factor like GTPase 1"/>
    <property type="match status" value="1"/>
</dbReference>
<evidence type="ECO:0000256" key="7">
    <source>
        <dbReference type="ARBA" id="ARBA00048548"/>
    </source>
</evidence>
<evidence type="ECO:0000256" key="9">
    <source>
        <dbReference type="ARBA" id="ARBA00081809"/>
    </source>
</evidence>
<dbReference type="FunFam" id="3.30.70.870:FF:000002">
    <property type="entry name" value="Translation elongation factor 2"/>
    <property type="match status" value="1"/>
</dbReference>
<dbReference type="PANTHER" id="PTHR42908:SF3">
    <property type="entry name" value="ELONGATION FACTOR-LIKE GTPASE 1"/>
    <property type="match status" value="1"/>
</dbReference>
<dbReference type="GO" id="GO:1990904">
    <property type="term" value="C:ribonucleoprotein complex"/>
    <property type="evidence" value="ECO:0007669"/>
    <property type="project" value="TreeGrafter"/>
</dbReference>
<dbReference type="Gene3D" id="3.30.70.870">
    <property type="entry name" value="Elongation Factor G (Translational Gtpase), domain 3"/>
    <property type="match status" value="1"/>
</dbReference>
<dbReference type="Gene3D" id="3.40.50.300">
    <property type="entry name" value="P-loop containing nucleotide triphosphate hydrolases"/>
    <property type="match status" value="1"/>
</dbReference>
<dbReference type="CDD" id="cd16268">
    <property type="entry name" value="EF2_II"/>
    <property type="match status" value="1"/>
</dbReference>
<protein>
    <recommendedName>
        <fullName evidence="8">Ribosome assembly protein 1</fullName>
    </recommendedName>
    <alternativeName>
        <fullName evidence="9">Elongation factor-like 1</fullName>
    </alternativeName>
</protein>
<reference evidence="12 13" key="1">
    <citation type="journal article" date="2013" name="PLoS Genet.">
        <title>The genome and development-dependent transcriptomes of Pyronema confluens: a window into fungal evolution.</title>
        <authorList>
            <person name="Traeger S."/>
            <person name="Altegoer F."/>
            <person name="Freitag M."/>
            <person name="Gabaldon T."/>
            <person name="Kempken F."/>
            <person name="Kumar A."/>
            <person name="Marcet-Houben M."/>
            <person name="Poggeler S."/>
            <person name="Stajich J.E."/>
            <person name="Nowrousian M."/>
        </authorList>
    </citation>
    <scope>NUCLEOTIDE SEQUENCE [LARGE SCALE GENOMIC DNA]</scope>
    <source>
        <strain evidence="13">CBS 100304</strain>
        <tissue evidence="12">Vegetative mycelium</tissue>
    </source>
</reference>
<dbReference type="Gene3D" id="3.30.230.10">
    <property type="match status" value="1"/>
</dbReference>
<dbReference type="OrthoDB" id="364892at2759"/>
<keyword evidence="6" id="KW-0342">GTP-binding</keyword>
<dbReference type="InterPro" id="IPR000795">
    <property type="entry name" value="T_Tr_GTP-bd_dom"/>
</dbReference>
<dbReference type="CDD" id="cd04096">
    <property type="entry name" value="eEF2_snRNP_like_C"/>
    <property type="match status" value="1"/>
</dbReference>
<evidence type="ECO:0000256" key="6">
    <source>
        <dbReference type="ARBA" id="ARBA00023134"/>
    </source>
</evidence>
<keyword evidence="3" id="KW-0690">Ribosome biogenesis</keyword>
<dbReference type="GO" id="GO:0003924">
    <property type="term" value="F:GTPase activity"/>
    <property type="evidence" value="ECO:0007669"/>
    <property type="project" value="InterPro"/>
</dbReference>
<dbReference type="GO" id="GO:0005829">
    <property type="term" value="C:cytosol"/>
    <property type="evidence" value="ECO:0007669"/>
    <property type="project" value="TreeGrafter"/>
</dbReference>
<dbReference type="Pfam" id="PF03144">
    <property type="entry name" value="GTP_EFTU_D2"/>
    <property type="match status" value="1"/>
</dbReference>
<keyword evidence="5" id="KW-0378">Hydrolase</keyword>
<feature type="region of interest" description="Disordered" evidence="10">
    <location>
        <begin position="474"/>
        <end position="502"/>
    </location>
</feature>
<accession>U4L954</accession>
<dbReference type="Gene3D" id="2.40.30.10">
    <property type="entry name" value="Translation factors"/>
    <property type="match status" value="1"/>
</dbReference>
<dbReference type="PRINTS" id="PR00315">
    <property type="entry name" value="ELONGATNFCT"/>
</dbReference>
<evidence type="ECO:0000256" key="10">
    <source>
        <dbReference type="SAM" id="MobiDB-lite"/>
    </source>
</evidence>
<dbReference type="FunFam" id="3.90.1430.10:FF:000002">
    <property type="entry name" value="Elongation factor like GTPase 1"/>
    <property type="match status" value="1"/>
</dbReference>